<keyword evidence="2" id="KW-0808">Transferase</keyword>
<protein>
    <recommendedName>
        <fullName evidence="9">NAD(+) kinase</fullName>
    </recommendedName>
</protein>
<dbReference type="Pfam" id="PF20143">
    <property type="entry name" value="NAD_kinase_C"/>
    <property type="match status" value="1"/>
</dbReference>
<dbReference type="RefSeq" id="XP_005833010.1">
    <property type="nucleotide sequence ID" value="XM_005832953.1"/>
</dbReference>
<dbReference type="eggNOG" id="KOG2178">
    <property type="taxonomic scope" value="Eukaryota"/>
</dbReference>
<dbReference type="Gene3D" id="3.40.50.10330">
    <property type="entry name" value="Probable inorganic polyphosphate/atp-NAD kinase, domain 1"/>
    <property type="match status" value="1"/>
</dbReference>
<dbReference type="KEGG" id="gtt:GUITHDRAFT_163085"/>
<gene>
    <name evidence="6" type="ORF">GUITHDRAFT_163085</name>
</gene>
<dbReference type="STRING" id="905079.L1JD49"/>
<proteinExistence type="inferred from homology"/>
<dbReference type="GO" id="GO:0006741">
    <property type="term" value="P:NADP+ biosynthetic process"/>
    <property type="evidence" value="ECO:0007669"/>
    <property type="project" value="InterPro"/>
</dbReference>
<dbReference type="Pfam" id="PF01513">
    <property type="entry name" value="NAD_kinase"/>
    <property type="match status" value="1"/>
</dbReference>
<sequence>MSFSGSFESGQMNAQPEAKRAGIKILQCNNEYCQYERRNNGNIEWASQSNRLVNLNFDSKPQLVLIIKKPNAPPLSLALKEVAHFLRDEKNLQVILLPLLASVLVLFSSTLSDEPSTSKVAVEPAVKAEFPDLPWLISLGPPGCTANQYCPDTLRSIDFVICLGGDGTIMWVNGLYNGPCPPIVSFAMGSLGFLTPFDFSDYKKVITRVMRNEMKVEIRTRLWCTVHNDMRRKIADFITLNEVSVDRGPSPYLTNIECFCDDRFVCASQGDGIIVATPTGSTAYSLAAGGSMVHPDVPGMLLTPICASVLSFRPIVFPDSVTLRLQVPVDSSVSAWCSFDGRNAMSLSKGWSVTVITSKWPLPLVARSGGEDDWFNGVMETLNWNNRKVQGGFARTCSGDSIPGEKSKN</sequence>
<evidence type="ECO:0008006" key="9">
    <source>
        <dbReference type="Google" id="ProtNLM"/>
    </source>
</evidence>
<comment type="similarity">
    <text evidence="1">Belongs to the NAD kinase family.</text>
</comment>
<keyword evidence="3" id="KW-0418">Kinase</keyword>
<evidence type="ECO:0000256" key="5">
    <source>
        <dbReference type="ARBA" id="ARBA00023027"/>
    </source>
</evidence>
<dbReference type="EMBL" id="JH992996">
    <property type="protein sequence ID" value="EKX46030.1"/>
    <property type="molecule type" value="Genomic_DNA"/>
</dbReference>
<dbReference type="PaxDb" id="55529-EKX46030"/>
<accession>L1JD49</accession>
<dbReference type="AlphaFoldDB" id="L1JD49"/>
<evidence type="ECO:0000256" key="1">
    <source>
        <dbReference type="ARBA" id="ARBA00010995"/>
    </source>
</evidence>
<dbReference type="HAMAP" id="MF_00361">
    <property type="entry name" value="NAD_kinase"/>
    <property type="match status" value="1"/>
</dbReference>
<dbReference type="HOGENOM" id="CLU_008831_10_3_1"/>
<reference evidence="6 8" key="1">
    <citation type="journal article" date="2012" name="Nature">
        <title>Algal genomes reveal evolutionary mosaicism and the fate of nucleomorphs.</title>
        <authorList>
            <consortium name="DOE Joint Genome Institute"/>
            <person name="Curtis B.A."/>
            <person name="Tanifuji G."/>
            <person name="Burki F."/>
            <person name="Gruber A."/>
            <person name="Irimia M."/>
            <person name="Maruyama S."/>
            <person name="Arias M.C."/>
            <person name="Ball S.G."/>
            <person name="Gile G.H."/>
            <person name="Hirakawa Y."/>
            <person name="Hopkins J.F."/>
            <person name="Kuo A."/>
            <person name="Rensing S.A."/>
            <person name="Schmutz J."/>
            <person name="Symeonidi A."/>
            <person name="Elias M."/>
            <person name="Eveleigh R.J."/>
            <person name="Herman E.K."/>
            <person name="Klute M.J."/>
            <person name="Nakayama T."/>
            <person name="Obornik M."/>
            <person name="Reyes-Prieto A."/>
            <person name="Armbrust E.V."/>
            <person name="Aves S.J."/>
            <person name="Beiko R.G."/>
            <person name="Coutinho P."/>
            <person name="Dacks J.B."/>
            <person name="Durnford D.G."/>
            <person name="Fast N.M."/>
            <person name="Green B.R."/>
            <person name="Grisdale C.J."/>
            <person name="Hempel F."/>
            <person name="Henrissat B."/>
            <person name="Hoppner M.P."/>
            <person name="Ishida K."/>
            <person name="Kim E."/>
            <person name="Koreny L."/>
            <person name="Kroth P.G."/>
            <person name="Liu Y."/>
            <person name="Malik S.B."/>
            <person name="Maier U.G."/>
            <person name="McRose D."/>
            <person name="Mock T."/>
            <person name="Neilson J.A."/>
            <person name="Onodera N.T."/>
            <person name="Poole A.M."/>
            <person name="Pritham E.J."/>
            <person name="Richards T.A."/>
            <person name="Rocap G."/>
            <person name="Roy S.W."/>
            <person name="Sarai C."/>
            <person name="Schaack S."/>
            <person name="Shirato S."/>
            <person name="Slamovits C.H."/>
            <person name="Spencer D.F."/>
            <person name="Suzuki S."/>
            <person name="Worden A.Z."/>
            <person name="Zauner S."/>
            <person name="Barry K."/>
            <person name="Bell C."/>
            <person name="Bharti A.K."/>
            <person name="Crow J.A."/>
            <person name="Grimwood J."/>
            <person name="Kramer R."/>
            <person name="Lindquist E."/>
            <person name="Lucas S."/>
            <person name="Salamov A."/>
            <person name="McFadden G.I."/>
            <person name="Lane C.E."/>
            <person name="Keeling P.J."/>
            <person name="Gray M.W."/>
            <person name="Grigoriev I.V."/>
            <person name="Archibald J.M."/>
        </authorList>
    </citation>
    <scope>NUCLEOTIDE SEQUENCE</scope>
    <source>
        <strain evidence="6 8">CCMP2712</strain>
    </source>
</reference>
<organism evidence="6">
    <name type="scientific">Guillardia theta (strain CCMP2712)</name>
    <name type="common">Cryptophyte</name>
    <dbReference type="NCBI Taxonomy" id="905079"/>
    <lineage>
        <taxon>Eukaryota</taxon>
        <taxon>Cryptophyceae</taxon>
        <taxon>Pyrenomonadales</taxon>
        <taxon>Geminigeraceae</taxon>
        <taxon>Guillardia</taxon>
    </lineage>
</organism>
<evidence type="ECO:0000313" key="8">
    <source>
        <dbReference type="Proteomes" id="UP000011087"/>
    </source>
</evidence>
<reference evidence="7" key="3">
    <citation type="submission" date="2015-06" db="UniProtKB">
        <authorList>
            <consortium name="EnsemblProtists"/>
        </authorList>
    </citation>
    <scope>IDENTIFICATION</scope>
</reference>
<reference evidence="8" key="2">
    <citation type="submission" date="2012-11" db="EMBL/GenBank/DDBJ databases">
        <authorList>
            <person name="Kuo A."/>
            <person name="Curtis B.A."/>
            <person name="Tanifuji G."/>
            <person name="Burki F."/>
            <person name="Gruber A."/>
            <person name="Irimia M."/>
            <person name="Maruyama S."/>
            <person name="Arias M.C."/>
            <person name="Ball S.G."/>
            <person name="Gile G.H."/>
            <person name="Hirakawa Y."/>
            <person name="Hopkins J.F."/>
            <person name="Rensing S.A."/>
            <person name="Schmutz J."/>
            <person name="Symeonidi A."/>
            <person name="Elias M."/>
            <person name="Eveleigh R.J."/>
            <person name="Herman E.K."/>
            <person name="Klute M.J."/>
            <person name="Nakayama T."/>
            <person name="Obornik M."/>
            <person name="Reyes-Prieto A."/>
            <person name="Armbrust E.V."/>
            <person name="Aves S.J."/>
            <person name="Beiko R.G."/>
            <person name="Coutinho P."/>
            <person name="Dacks J.B."/>
            <person name="Durnford D.G."/>
            <person name="Fast N.M."/>
            <person name="Green B.R."/>
            <person name="Grisdale C."/>
            <person name="Hempe F."/>
            <person name="Henrissat B."/>
            <person name="Hoppner M.P."/>
            <person name="Ishida K.-I."/>
            <person name="Kim E."/>
            <person name="Koreny L."/>
            <person name="Kroth P.G."/>
            <person name="Liu Y."/>
            <person name="Malik S.-B."/>
            <person name="Maier U.G."/>
            <person name="McRose D."/>
            <person name="Mock T."/>
            <person name="Neilson J.A."/>
            <person name="Onodera N.T."/>
            <person name="Poole A.M."/>
            <person name="Pritham E.J."/>
            <person name="Richards T.A."/>
            <person name="Rocap G."/>
            <person name="Roy S.W."/>
            <person name="Sarai C."/>
            <person name="Schaack S."/>
            <person name="Shirato S."/>
            <person name="Slamovits C.H."/>
            <person name="Spencer D.F."/>
            <person name="Suzuki S."/>
            <person name="Worden A.Z."/>
            <person name="Zauner S."/>
            <person name="Barry K."/>
            <person name="Bell C."/>
            <person name="Bharti A.K."/>
            <person name="Crow J.A."/>
            <person name="Grimwood J."/>
            <person name="Kramer R."/>
            <person name="Lindquist E."/>
            <person name="Lucas S."/>
            <person name="Salamov A."/>
            <person name="McFadden G.I."/>
            <person name="Lane C.E."/>
            <person name="Keeling P.J."/>
            <person name="Gray M.W."/>
            <person name="Grigoriev I.V."/>
            <person name="Archibald J.M."/>
        </authorList>
    </citation>
    <scope>NUCLEOTIDE SEQUENCE</scope>
    <source>
        <strain evidence="8">CCMP2712</strain>
    </source>
</reference>
<dbReference type="InterPro" id="IPR002504">
    <property type="entry name" value="NADK"/>
</dbReference>
<evidence type="ECO:0000313" key="6">
    <source>
        <dbReference type="EMBL" id="EKX46030.1"/>
    </source>
</evidence>
<dbReference type="PANTHER" id="PTHR20275:SF0">
    <property type="entry name" value="NAD KINASE"/>
    <property type="match status" value="1"/>
</dbReference>
<keyword evidence="4" id="KW-0521">NADP</keyword>
<evidence type="ECO:0000256" key="2">
    <source>
        <dbReference type="ARBA" id="ARBA00022679"/>
    </source>
</evidence>
<dbReference type="Gene3D" id="2.60.200.30">
    <property type="entry name" value="Probable inorganic polyphosphate/atp-NAD kinase, domain 2"/>
    <property type="match status" value="1"/>
</dbReference>
<dbReference type="PANTHER" id="PTHR20275">
    <property type="entry name" value="NAD KINASE"/>
    <property type="match status" value="1"/>
</dbReference>
<dbReference type="OMA" id="CCKGEQS"/>
<dbReference type="InterPro" id="IPR017437">
    <property type="entry name" value="ATP-NAD_kinase_PpnK-typ_C"/>
</dbReference>
<name>L1JD49_GUITC</name>
<evidence type="ECO:0000256" key="3">
    <source>
        <dbReference type="ARBA" id="ARBA00022777"/>
    </source>
</evidence>
<dbReference type="EnsemblProtists" id="EKX46030">
    <property type="protein sequence ID" value="EKX46030"/>
    <property type="gene ID" value="GUITHDRAFT_163085"/>
</dbReference>
<dbReference type="Proteomes" id="UP000011087">
    <property type="component" value="Unassembled WGS sequence"/>
</dbReference>
<dbReference type="SUPFAM" id="SSF111331">
    <property type="entry name" value="NAD kinase/diacylglycerol kinase-like"/>
    <property type="match status" value="1"/>
</dbReference>
<dbReference type="GO" id="GO:0003951">
    <property type="term" value="F:NAD+ kinase activity"/>
    <property type="evidence" value="ECO:0007669"/>
    <property type="project" value="InterPro"/>
</dbReference>
<evidence type="ECO:0000313" key="7">
    <source>
        <dbReference type="EnsemblProtists" id="EKX46030"/>
    </source>
</evidence>
<dbReference type="GO" id="GO:0019674">
    <property type="term" value="P:NAD+ metabolic process"/>
    <property type="evidence" value="ECO:0007669"/>
    <property type="project" value="InterPro"/>
</dbReference>
<dbReference type="InterPro" id="IPR017438">
    <property type="entry name" value="ATP-NAD_kinase_N"/>
</dbReference>
<keyword evidence="8" id="KW-1185">Reference proteome</keyword>
<dbReference type="InterPro" id="IPR016064">
    <property type="entry name" value="NAD/diacylglycerol_kinase_sf"/>
</dbReference>
<dbReference type="OrthoDB" id="24581at2759"/>
<keyword evidence="5" id="KW-0520">NAD</keyword>
<dbReference type="GeneID" id="17302747"/>
<evidence type="ECO:0000256" key="4">
    <source>
        <dbReference type="ARBA" id="ARBA00022857"/>
    </source>
</evidence>